<gene>
    <name evidence="2" type="ORF">MERR_LOCUS31003</name>
</gene>
<evidence type="ECO:0000256" key="1">
    <source>
        <dbReference type="SAM" id="MobiDB-lite"/>
    </source>
</evidence>
<accession>A0A6D2JV82</accession>
<dbReference type="AlphaFoldDB" id="A0A6D2JV82"/>
<proteinExistence type="predicted"/>
<organism evidence="2 3">
    <name type="scientific">Microthlaspi erraticum</name>
    <dbReference type="NCBI Taxonomy" id="1685480"/>
    <lineage>
        <taxon>Eukaryota</taxon>
        <taxon>Viridiplantae</taxon>
        <taxon>Streptophyta</taxon>
        <taxon>Embryophyta</taxon>
        <taxon>Tracheophyta</taxon>
        <taxon>Spermatophyta</taxon>
        <taxon>Magnoliopsida</taxon>
        <taxon>eudicotyledons</taxon>
        <taxon>Gunneridae</taxon>
        <taxon>Pentapetalae</taxon>
        <taxon>rosids</taxon>
        <taxon>malvids</taxon>
        <taxon>Brassicales</taxon>
        <taxon>Brassicaceae</taxon>
        <taxon>Coluteocarpeae</taxon>
        <taxon>Microthlaspi</taxon>
    </lineage>
</organism>
<name>A0A6D2JV82_9BRAS</name>
<keyword evidence="3" id="KW-1185">Reference proteome</keyword>
<reference evidence="2" key="1">
    <citation type="submission" date="2020-01" db="EMBL/GenBank/DDBJ databases">
        <authorList>
            <person name="Mishra B."/>
        </authorList>
    </citation>
    <scope>NUCLEOTIDE SEQUENCE [LARGE SCALE GENOMIC DNA]</scope>
</reference>
<protein>
    <submittedName>
        <fullName evidence="2">Uncharacterized protein</fullName>
    </submittedName>
</protein>
<evidence type="ECO:0000313" key="2">
    <source>
        <dbReference type="EMBL" id="CAA7043768.1"/>
    </source>
</evidence>
<feature type="compositionally biased region" description="Basic residues" evidence="1">
    <location>
        <begin position="23"/>
        <end position="34"/>
    </location>
</feature>
<evidence type="ECO:0000313" key="3">
    <source>
        <dbReference type="Proteomes" id="UP000467841"/>
    </source>
</evidence>
<dbReference type="EMBL" id="CACVBM020001285">
    <property type="protein sequence ID" value="CAA7043768.1"/>
    <property type="molecule type" value="Genomic_DNA"/>
</dbReference>
<comment type="caution">
    <text evidence="2">The sequence shown here is derived from an EMBL/GenBank/DDBJ whole genome shotgun (WGS) entry which is preliminary data.</text>
</comment>
<feature type="region of interest" description="Disordered" evidence="1">
    <location>
        <begin position="1"/>
        <end position="56"/>
    </location>
</feature>
<dbReference type="Proteomes" id="UP000467841">
    <property type="component" value="Unassembled WGS sequence"/>
</dbReference>
<sequence>MKRDFEEISEEEWSQHSFNASRVLKRPRTPKRTRPANPSPPIFGWGRKRRERRGGGCEGCGCELQELVGDL</sequence>